<dbReference type="AlphaFoldDB" id="A0A5B9MKZ3"/>
<name>A0A5B9MKZ3_9BACT</name>
<accession>A0A5B9MKZ3</accession>
<gene>
    <name evidence="1" type="ORF">Mal15_43060</name>
</gene>
<protein>
    <recommendedName>
        <fullName evidence="3">Acetyltransferase</fullName>
    </recommendedName>
</protein>
<evidence type="ECO:0008006" key="3">
    <source>
        <dbReference type="Google" id="ProtNLM"/>
    </source>
</evidence>
<dbReference type="RefSeq" id="WP_147869503.1">
    <property type="nucleotide sequence ID" value="NZ_CP036264.1"/>
</dbReference>
<reference evidence="1 2" key="1">
    <citation type="submission" date="2019-02" db="EMBL/GenBank/DDBJ databases">
        <title>Planctomycetal bacteria perform biofilm scaping via a novel small molecule.</title>
        <authorList>
            <person name="Jeske O."/>
            <person name="Boedeker C."/>
            <person name="Wiegand S."/>
            <person name="Breitling P."/>
            <person name="Kallscheuer N."/>
            <person name="Jogler M."/>
            <person name="Rohde M."/>
            <person name="Petersen J."/>
            <person name="Medema M.H."/>
            <person name="Surup F."/>
            <person name="Jogler C."/>
        </authorList>
    </citation>
    <scope>NUCLEOTIDE SEQUENCE [LARGE SCALE GENOMIC DNA]</scope>
    <source>
        <strain evidence="1 2">Mal15</strain>
    </source>
</reference>
<dbReference type="Proteomes" id="UP000321353">
    <property type="component" value="Chromosome"/>
</dbReference>
<proteinExistence type="predicted"/>
<evidence type="ECO:0000313" key="1">
    <source>
        <dbReference type="EMBL" id="QEG00236.1"/>
    </source>
</evidence>
<keyword evidence="2" id="KW-1185">Reference proteome</keyword>
<sequence length="70" mass="7933">MFVKEKKTGHLIRVTQADKLESPLEAEVTGRIQAGEEEQDEARFAKSDLAFPSGESLPKCWTDANYQLHR</sequence>
<dbReference type="EMBL" id="CP036264">
    <property type="protein sequence ID" value="QEG00236.1"/>
    <property type="molecule type" value="Genomic_DNA"/>
</dbReference>
<dbReference type="KEGG" id="smam:Mal15_43060"/>
<evidence type="ECO:0000313" key="2">
    <source>
        <dbReference type="Proteomes" id="UP000321353"/>
    </source>
</evidence>
<organism evidence="1 2">
    <name type="scientific">Stieleria maiorica</name>
    <dbReference type="NCBI Taxonomy" id="2795974"/>
    <lineage>
        <taxon>Bacteria</taxon>
        <taxon>Pseudomonadati</taxon>
        <taxon>Planctomycetota</taxon>
        <taxon>Planctomycetia</taxon>
        <taxon>Pirellulales</taxon>
        <taxon>Pirellulaceae</taxon>
        <taxon>Stieleria</taxon>
    </lineage>
</organism>